<gene>
    <name evidence="4" type="ORF">EGYM00392_LOCUS33427</name>
</gene>
<dbReference type="InterPro" id="IPR002110">
    <property type="entry name" value="Ankyrin_rpt"/>
</dbReference>
<accession>A0A7S1ITW7</accession>
<evidence type="ECO:0000256" key="2">
    <source>
        <dbReference type="ARBA" id="ARBA00023043"/>
    </source>
</evidence>
<organism evidence="4">
    <name type="scientific">Eutreptiella gymnastica</name>
    <dbReference type="NCBI Taxonomy" id="73025"/>
    <lineage>
        <taxon>Eukaryota</taxon>
        <taxon>Discoba</taxon>
        <taxon>Euglenozoa</taxon>
        <taxon>Euglenida</taxon>
        <taxon>Spirocuta</taxon>
        <taxon>Euglenophyceae</taxon>
        <taxon>Eutreptiales</taxon>
        <taxon>Eutreptiaceae</taxon>
        <taxon>Eutreptiella</taxon>
    </lineage>
</organism>
<dbReference type="PANTHER" id="PTHR24171:SF9">
    <property type="entry name" value="ANKYRIN REPEAT DOMAIN-CONTAINING PROTEIN 39"/>
    <property type="match status" value="1"/>
</dbReference>
<feature type="repeat" description="ANK" evidence="3">
    <location>
        <begin position="46"/>
        <end position="79"/>
    </location>
</feature>
<dbReference type="PROSITE" id="PS50088">
    <property type="entry name" value="ANK_REPEAT"/>
    <property type="match status" value="2"/>
</dbReference>
<keyword evidence="1" id="KW-0677">Repeat</keyword>
<dbReference type="Gene3D" id="1.25.40.20">
    <property type="entry name" value="Ankyrin repeat-containing domain"/>
    <property type="match status" value="2"/>
</dbReference>
<dbReference type="PROSITE" id="PS50297">
    <property type="entry name" value="ANK_REP_REGION"/>
    <property type="match status" value="2"/>
</dbReference>
<name>A0A7S1ITW7_9EUGL</name>
<dbReference type="SUPFAM" id="SSF48403">
    <property type="entry name" value="Ankyrin repeat"/>
    <property type="match status" value="1"/>
</dbReference>
<dbReference type="AlphaFoldDB" id="A0A7S1ITW7"/>
<evidence type="ECO:0000313" key="4">
    <source>
        <dbReference type="EMBL" id="CAD9022306.1"/>
    </source>
</evidence>
<feature type="repeat" description="ANK" evidence="3">
    <location>
        <begin position="80"/>
        <end position="100"/>
    </location>
</feature>
<sequence length="137" mass="14982">MASMQEAVERRLVDAVKKGDVGDGRKGMGVLSLLENKVNVNCVDGGGNTPLHYASSNGQMEVVRVLLEQADIDVNIQDHYGRTALHWAAVCGHIDVVKMLRDNSKVKTQVKTHLGKTAFDLAKQQGHRECAQALNFD</sequence>
<dbReference type="PANTHER" id="PTHR24171">
    <property type="entry name" value="ANKYRIN REPEAT DOMAIN-CONTAINING PROTEIN 39-RELATED"/>
    <property type="match status" value="1"/>
</dbReference>
<dbReference type="SMART" id="SM00248">
    <property type="entry name" value="ANK"/>
    <property type="match status" value="2"/>
</dbReference>
<proteinExistence type="predicted"/>
<dbReference type="InterPro" id="IPR036770">
    <property type="entry name" value="Ankyrin_rpt-contain_sf"/>
</dbReference>
<dbReference type="Pfam" id="PF12796">
    <property type="entry name" value="Ank_2"/>
    <property type="match status" value="1"/>
</dbReference>
<reference evidence="4" key="1">
    <citation type="submission" date="2021-01" db="EMBL/GenBank/DDBJ databases">
        <authorList>
            <person name="Corre E."/>
            <person name="Pelletier E."/>
            <person name="Niang G."/>
            <person name="Scheremetjew M."/>
            <person name="Finn R."/>
            <person name="Kale V."/>
            <person name="Holt S."/>
            <person name="Cochrane G."/>
            <person name="Meng A."/>
            <person name="Brown T."/>
            <person name="Cohen L."/>
        </authorList>
    </citation>
    <scope>NUCLEOTIDE SEQUENCE</scope>
    <source>
        <strain evidence="4">NIES-381</strain>
    </source>
</reference>
<protein>
    <submittedName>
        <fullName evidence="4">Uncharacterized protein</fullName>
    </submittedName>
</protein>
<dbReference type="EMBL" id="HBGA01089283">
    <property type="protein sequence ID" value="CAD9022306.1"/>
    <property type="molecule type" value="Transcribed_RNA"/>
</dbReference>
<evidence type="ECO:0000256" key="1">
    <source>
        <dbReference type="ARBA" id="ARBA00022737"/>
    </source>
</evidence>
<evidence type="ECO:0000256" key="3">
    <source>
        <dbReference type="PROSITE-ProRule" id="PRU00023"/>
    </source>
</evidence>
<keyword evidence="2 3" id="KW-0040">ANK repeat</keyword>